<organism evidence="1">
    <name type="scientific">marine metagenome</name>
    <dbReference type="NCBI Taxonomy" id="408172"/>
    <lineage>
        <taxon>unclassified sequences</taxon>
        <taxon>metagenomes</taxon>
        <taxon>ecological metagenomes</taxon>
    </lineage>
</organism>
<dbReference type="SUPFAM" id="SSF51004">
    <property type="entry name" value="C-terminal (heme d1) domain of cytochrome cd1-nitrite reductase"/>
    <property type="match status" value="1"/>
</dbReference>
<sequence length="199" mass="21498">MKQSPTILLCLATALSMWSASVKCEGTGRIFVSNEMDNTVSVIDGDSYEVIKIIPVGERPRDMQWHANKSRLLIATSGSDHIEILDVDTLEIVGTIEAGEDPELFDLDPSGTILVASNEDDNELTVSNASTGEKIRTVENVGIEPEGVTFSNDGKVVFVTSEVTNTVLVVDPWSGNILDEALVGSRPRRGIFTPDGAEY</sequence>
<dbReference type="NCBIfam" id="TIGR02276">
    <property type="entry name" value="beta_rpt_yvtn"/>
    <property type="match status" value="1"/>
</dbReference>
<dbReference type="Pfam" id="PF10282">
    <property type="entry name" value="Lactonase"/>
    <property type="match status" value="1"/>
</dbReference>
<dbReference type="InterPro" id="IPR051200">
    <property type="entry name" value="Host-pathogen_enzymatic-act"/>
</dbReference>
<dbReference type="InterPro" id="IPR019405">
    <property type="entry name" value="Lactonase_7-beta_prop"/>
</dbReference>
<dbReference type="EMBL" id="UINC01206769">
    <property type="protein sequence ID" value="SVE28552.1"/>
    <property type="molecule type" value="Genomic_DNA"/>
</dbReference>
<reference evidence="1" key="1">
    <citation type="submission" date="2018-05" db="EMBL/GenBank/DDBJ databases">
        <authorList>
            <person name="Lanie J.A."/>
            <person name="Ng W.-L."/>
            <person name="Kazmierczak K.M."/>
            <person name="Andrzejewski T.M."/>
            <person name="Davidsen T.M."/>
            <person name="Wayne K.J."/>
            <person name="Tettelin H."/>
            <person name="Glass J.I."/>
            <person name="Rusch D."/>
            <person name="Podicherti R."/>
            <person name="Tsui H.-C.T."/>
            <person name="Winkler M.E."/>
        </authorList>
    </citation>
    <scope>NUCLEOTIDE SEQUENCE</scope>
</reference>
<name>A0A383C8L5_9ZZZZ</name>
<dbReference type="InterPro" id="IPR015943">
    <property type="entry name" value="WD40/YVTN_repeat-like_dom_sf"/>
</dbReference>
<protein>
    <recommendedName>
        <fullName evidence="2">SMP-30/Gluconolactonase/LRE-like region domain-containing protein</fullName>
    </recommendedName>
</protein>
<evidence type="ECO:0000313" key="1">
    <source>
        <dbReference type="EMBL" id="SVE28552.1"/>
    </source>
</evidence>
<dbReference type="InterPro" id="IPR011964">
    <property type="entry name" value="YVTN_b-propeller_repeat"/>
</dbReference>
<feature type="non-terminal residue" evidence="1">
    <location>
        <position position="199"/>
    </location>
</feature>
<dbReference type="AlphaFoldDB" id="A0A383C8L5"/>
<accession>A0A383C8L5</accession>
<dbReference type="Gene3D" id="2.130.10.10">
    <property type="entry name" value="YVTN repeat-like/Quinoprotein amine dehydrogenase"/>
    <property type="match status" value="1"/>
</dbReference>
<proteinExistence type="predicted"/>
<evidence type="ECO:0008006" key="2">
    <source>
        <dbReference type="Google" id="ProtNLM"/>
    </source>
</evidence>
<dbReference type="InterPro" id="IPR011048">
    <property type="entry name" value="Haem_d1_sf"/>
</dbReference>
<dbReference type="PANTHER" id="PTHR47197:SF3">
    <property type="entry name" value="DIHYDRO-HEME D1 DEHYDROGENASE"/>
    <property type="match status" value="1"/>
</dbReference>
<gene>
    <name evidence="1" type="ORF">METZ01_LOCUS481406</name>
</gene>
<dbReference type="PANTHER" id="PTHR47197">
    <property type="entry name" value="PROTEIN NIRF"/>
    <property type="match status" value="1"/>
</dbReference>